<evidence type="ECO:0000313" key="1">
    <source>
        <dbReference type="EMBL" id="KOF62424.1"/>
    </source>
</evidence>
<accession>A0A0L8FFL3</accession>
<gene>
    <name evidence="1" type="ORF">OCBIM_22023538mg</name>
</gene>
<organism evidence="1">
    <name type="scientific">Octopus bimaculoides</name>
    <name type="common">California two-spotted octopus</name>
    <dbReference type="NCBI Taxonomy" id="37653"/>
    <lineage>
        <taxon>Eukaryota</taxon>
        <taxon>Metazoa</taxon>
        <taxon>Spiralia</taxon>
        <taxon>Lophotrochozoa</taxon>
        <taxon>Mollusca</taxon>
        <taxon>Cephalopoda</taxon>
        <taxon>Coleoidea</taxon>
        <taxon>Octopodiformes</taxon>
        <taxon>Octopoda</taxon>
        <taxon>Incirrata</taxon>
        <taxon>Octopodidae</taxon>
        <taxon>Octopus</taxon>
    </lineage>
</organism>
<dbReference type="EMBL" id="KQ433448">
    <property type="protein sequence ID" value="KOF62424.1"/>
    <property type="molecule type" value="Genomic_DNA"/>
</dbReference>
<reference evidence="1" key="1">
    <citation type="submission" date="2015-07" db="EMBL/GenBank/DDBJ databases">
        <title>MeaNS - Measles Nucleotide Surveillance Program.</title>
        <authorList>
            <person name="Tran T."/>
            <person name="Druce J."/>
        </authorList>
    </citation>
    <scope>NUCLEOTIDE SEQUENCE</scope>
    <source>
        <strain evidence="1">UCB-OBI-ISO-001</strain>
        <tissue evidence="1">Gonad</tissue>
    </source>
</reference>
<name>A0A0L8FFL3_OCTBM</name>
<proteinExistence type="predicted"/>
<dbReference type="AlphaFoldDB" id="A0A0L8FFL3"/>
<protein>
    <submittedName>
        <fullName evidence="1">Uncharacterized protein</fullName>
    </submittedName>
</protein>
<sequence length="110" mass="12761">MKRYLEKIDLSWVRSPITYRETVVCQADSSRRQYSNLVNLRPRITAVSYTERVVVAVRNNVGPAMAEEQHEPATWVSKAHLDIEECCSWFKTTLDVKAKTITLIKTPQHR</sequence>